<keyword evidence="1" id="KW-0175">Coiled coil</keyword>
<feature type="region of interest" description="Disordered" evidence="2">
    <location>
        <begin position="432"/>
        <end position="452"/>
    </location>
</feature>
<feature type="coiled-coil region" evidence="1">
    <location>
        <begin position="325"/>
        <end position="352"/>
    </location>
</feature>
<feature type="compositionally biased region" description="Low complexity" evidence="2">
    <location>
        <begin position="553"/>
        <end position="565"/>
    </location>
</feature>
<sequence length="589" mass="67524">MSKEKDVEKPSSLIRAALDSGLSCKDDETEYCVPLSRLSIHENERKALWKYTNGGKKTAEKLEIEWVVDVADHNLNWFIATAFLYDDESRTIKVAIPDRIEPQWEGYLPLDHRCIHLMECCDPNSIALYKYIASLWTREVCWRVSWWNEDDTDEIAGIQRTGIAKFFGRITNALYVVPDRYVVASALMNKEVQRKKKKNSKNTETYEKERGGTDFINDEAIEEVVVDEQLTLVEVLTPDGGHEDFEQLVVEGLVQWKQPNFQQEQQLNPNENPKALLEISLETLERLAADAAHCFHQALRDRCISQVEHGQVRDHLREFIVKGDLNAFENIANEAENEAHQHTAAIREKRRDANLALVSRCEKRFWQKAASGLLFRRCYKPGDKVLVLLCHGLNSVSGTITKVHSDDDSYDVDLQSAADSKTSNEIGLRIPPEYLRPFDNTGGKPFQNEDEQKKRIHDLYEERRTLQKELEALECEHRQALEKAAEQQRVAAKKKNIKQATTLKAAATSNQTHLPTESTSDDYHHVDEVTQNDDHNQREEETDLNDDDDDHSQASSTPSAQQQPTKQRKPSITSKVSKGFKSIFNRKKK</sequence>
<name>A0A7S3K0G8_9STRA</name>
<reference evidence="3" key="1">
    <citation type="submission" date="2021-01" db="EMBL/GenBank/DDBJ databases">
        <authorList>
            <person name="Corre E."/>
            <person name="Pelletier E."/>
            <person name="Niang G."/>
            <person name="Scheremetjew M."/>
            <person name="Finn R."/>
            <person name="Kale V."/>
            <person name="Holt S."/>
            <person name="Cochrane G."/>
            <person name="Meng A."/>
            <person name="Brown T."/>
            <person name="Cohen L."/>
        </authorList>
    </citation>
    <scope>NUCLEOTIDE SEQUENCE</scope>
    <source>
        <strain evidence="3">CCMP1510</strain>
    </source>
</reference>
<protein>
    <submittedName>
        <fullName evidence="3">Uncharacterized protein</fullName>
    </submittedName>
</protein>
<feature type="compositionally biased region" description="Basic and acidic residues" evidence="2">
    <location>
        <begin position="521"/>
        <end position="539"/>
    </location>
</feature>
<dbReference type="AlphaFoldDB" id="A0A7S3K0G8"/>
<feature type="region of interest" description="Disordered" evidence="2">
    <location>
        <begin position="502"/>
        <end position="589"/>
    </location>
</feature>
<feature type="compositionally biased region" description="Acidic residues" evidence="2">
    <location>
        <begin position="540"/>
        <end position="550"/>
    </location>
</feature>
<evidence type="ECO:0000313" key="3">
    <source>
        <dbReference type="EMBL" id="CAE0368922.1"/>
    </source>
</evidence>
<gene>
    <name evidence="3" type="ORF">ALAG00032_LOCUS9685</name>
</gene>
<accession>A0A7S3K0G8</accession>
<proteinExistence type="predicted"/>
<evidence type="ECO:0000256" key="2">
    <source>
        <dbReference type="SAM" id="MobiDB-lite"/>
    </source>
</evidence>
<feature type="compositionally biased region" description="Polar residues" evidence="2">
    <location>
        <begin position="502"/>
        <end position="518"/>
    </location>
</feature>
<organism evidence="3">
    <name type="scientific">Aureoumbra lagunensis</name>
    <dbReference type="NCBI Taxonomy" id="44058"/>
    <lineage>
        <taxon>Eukaryota</taxon>
        <taxon>Sar</taxon>
        <taxon>Stramenopiles</taxon>
        <taxon>Ochrophyta</taxon>
        <taxon>Pelagophyceae</taxon>
        <taxon>Pelagomonadales</taxon>
        <taxon>Aureoumbra</taxon>
    </lineage>
</organism>
<dbReference type="EMBL" id="HBIJ01014441">
    <property type="protein sequence ID" value="CAE0368922.1"/>
    <property type="molecule type" value="Transcribed_RNA"/>
</dbReference>
<evidence type="ECO:0000256" key="1">
    <source>
        <dbReference type="SAM" id="Coils"/>
    </source>
</evidence>